<evidence type="ECO:0000313" key="2">
    <source>
        <dbReference type="EMBL" id="ERN04793.1"/>
    </source>
</evidence>
<dbReference type="InterPro" id="IPR015201">
    <property type="entry name" value="Antimicrobial_MiAMP1"/>
</dbReference>
<accession>W1PA47</accession>
<evidence type="ECO:0000313" key="3">
    <source>
        <dbReference type="Proteomes" id="UP000017836"/>
    </source>
</evidence>
<dbReference type="OMA" id="WHSIHID"/>
<dbReference type="SUPFAM" id="SSF49695">
    <property type="entry name" value="gamma-Crystallin-like"/>
    <property type="match status" value="1"/>
</dbReference>
<protein>
    <recommendedName>
        <fullName evidence="4">Antimicrobial peptide 1</fullName>
    </recommendedName>
</protein>
<dbReference type="eggNOG" id="ENOG502SV4N">
    <property type="taxonomic scope" value="Eukaryota"/>
</dbReference>
<keyword evidence="3" id="KW-1185">Reference proteome</keyword>
<dbReference type="Proteomes" id="UP000017836">
    <property type="component" value="Unassembled WGS sequence"/>
</dbReference>
<dbReference type="HOGENOM" id="CLU_178022_0_0_1"/>
<feature type="chain" id="PRO_5004807313" description="Antimicrobial peptide 1" evidence="1">
    <location>
        <begin position="23"/>
        <end position="98"/>
    </location>
</feature>
<dbReference type="AlphaFoldDB" id="W1PA47"/>
<proteinExistence type="predicted"/>
<dbReference type="Pfam" id="PF09117">
    <property type="entry name" value="MiAMP1"/>
    <property type="match status" value="1"/>
</dbReference>
<keyword evidence="1" id="KW-0732">Signal</keyword>
<evidence type="ECO:0008006" key="4">
    <source>
        <dbReference type="Google" id="ProtNLM"/>
    </source>
</evidence>
<name>W1PA47_AMBTC</name>
<evidence type="ECO:0000256" key="1">
    <source>
        <dbReference type="SAM" id="SignalP"/>
    </source>
</evidence>
<dbReference type="Gene3D" id="2.60.20.30">
    <property type="match status" value="1"/>
</dbReference>
<dbReference type="EMBL" id="KI394169">
    <property type="protein sequence ID" value="ERN04793.1"/>
    <property type="molecule type" value="Genomic_DNA"/>
</dbReference>
<reference evidence="3" key="1">
    <citation type="journal article" date="2013" name="Science">
        <title>The Amborella genome and the evolution of flowering plants.</title>
        <authorList>
            <consortium name="Amborella Genome Project"/>
        </authorList>
    </citation>
    <scope>NUCLEOTIDE SEQUENCE [LARGE SCALE GENOMIC DNA]</scope>
</reference>
<gene>
    <name evidence="2" type="ORF">AMTR_s00140p00093980</name>
</gene>
<dbReference type="GO" id="GO:0045926">
    <property type="term" value="P:negative regulation of growth"/>
    <property type="evidence" value="ECO:0007669"/>
    <property type="project" value="InterPro"/>
</dbReference>
<sequence>MVSTIALVAILAMALATSPVSASSLTVWAGPGCNNRAERYSKCGCSGIHLKGGYEFVYNGQTAALYNQPDCKGVAHTRFGSGARSCNAFGWKSMFIQC</sequence>
<dbReference type="InterPro" id="IPR015791">
    <property type="entry name" value="Antimic/Inh_G_crystallin-like"/>
</dbReference>
<organism evidence="2 3">
    <name type="scientific">Amborella trichopoda</name>
    <dbReference type="NCBI Taxonomy" id="13333"/>
    <lineage>
        <taxon>Eukaryota</taxon>
        <taxon>Viridiplantae</taxon>
        <taxon>Streptophyta</taxon>
        <taxon>Embryophyta</taxon>
        <taxon>Tracheophyta</taxon>
        <taxon>Spermatophyta</taxon>
        <taxon>Magnoliopsida</taxon>
        <taxon>Amborellales</taxon>
        <taxon>Amborellaceae</taxon>
        <taxon>Amborella</taxon>
    </lineage>
</organism>
<dbReference type="GO" id="GO:0006952">
    <property type="term" value="P:defense response"/>
    <property type="evidence" value="ECO:0007669"/>
    <property type="project" value="InterPro"/>
</dbReference>
<dbReference type="Gramene" id="ERN04793">
    <property type="protein sequence ID" value="ERN04793"/>
    <property type="gene ID" value="AMTR_s00140p00093980"/>
</dbReference>
<dbReference type="InterPro" id="IPR011024">
    <property type="entry name" value="G_crystallin-like"/>
</dbReference>
<feature type="signal peptide" evidence="1">
    <location>
        <begin position="1"/>
        <end position="22"/>
    </location>
</feature>